<feature type="region of interest" description="Disordered" evidence="1">
    <location>
        <begin position="46"/>
        <end position="120"/>
    </location>
</feature>
<dbReference type="Gene3D" id="1.10.530.10">
    <property type="match status" value="1"/>
</dbReference>
<evidence type="ECO:0000313" key="3">
    <source>
        <dbReference type="Proteomes" id="UP000018482"/>
    </source>
</evidence>
<dbReference type="SUPFAM" id="SSF53955">
    <property type="entry name" value="Lysozyme-like"/>
    <property type="match status" value="1"/>
</dbReference>
<evidence type="ECO:0000313" key="2">
    <source>
        <dbReference type="EMBL" id="ESV54823.1"/>
    </source>
</evidence>
<proteinExistence type="predicted"/>
<dbReference type="EMBL" id="ANQC01000089">
    <property type="protein sequence ID" value="ESV54823.1"/>
    <property type="molecule type" value="Genomic_DNA"/>
</dbReference>
<feature type="compositionally biased region" description="Basic and acidic residues" evidence="1">
    <location>
        <begin position="57"/>
        <end position="77"/>
    </location>
</feature>
<sequence length="240" mass="25084">MGQNHLKKDYNMKKLSLLLLSLLAIVAIFTLTGIFSSNSYFSKAESEEVKMSSSTEKSSKEEVKPSSTEQQKEEASKESSSSSETTESEETLPEATPETVSEEATVVAETAASSAQTAPAVNQAPVVTEVAYNAAPKPQTQSQQVYTASSTGYALANGNTAGETGSYAAAQMAAATGVSQATWEHIIARESNGQVGARNASGASGLFQTMPGWGSTATVQDQINSALKAYNAQGLAAWGY</sequence>
<reference evidence="2 3" key="1">
    <citation type="submission" date="2013-05" db="EMBL/GenBank/DDBJ databases">
        <authorList>
            <person name="Richards V.P."/>
            <person name="Durkin S.A.S."/>
            <person name="Kim M."/>
            <person name="Pavinski Bitar P.D."/>
            <person name="Stanhope M.J."/>
            <person name="Town C.D."/>
            <person name="Venter J.C."/>
        </authorList>
    </citation>
    <scope>NUCLEOTIDE SEQUENCE [LARGE SCALE GENOMIC DNA]</scope>
    <source>
        <strain evidence="2 3">LMG 14747</strain>
    </source>
</reference>
<protein>
    <submittedName>
        <fullName evidence="2">Transglycosylase</fullName>
    </submittedName>
</protein>
<gene>
    <name evidence="2" type="ORF">SAG0136_06160</name>
</gene>
<dbReference type="AlphaFoldDB" id="V6Z292"/>
<feature type="compositionally biased region" description="Low complexity" evidence="1">
    <location>
        <begin position="93"/>
        <end position="120"/>
    </location>
</feature>
<dbReference type="Proteomes" id="UP000018482">
    <property type="component" value="Unassembled WGS sequence"/>
</dbReference>
<accession>V6Z292</accession>
<evidence type="ECO:0000256" key="1">
    <source>
        <dbReference type="SAM" id="MobiDB-lite"/>
    </source>
</evidence>
<dbReference type="eggNOG" id="COG0741">
    <property type="taxonomic scope" value="Bacteria"/>
</dbReference>
<dbReference type="InterPro" id="IPR023346">
    <property type="entry name" value="Lysozyme-like_dom_sf"/>
</dbReference>
<name>V6Z292_STRAG</name>
<comment type="caution">
    <text evidence="2">The sequence shown here is derived from an EMBL/GenBank/DDBJ whole genome shotgun (WGS) entry which is preliminary data.</text>
</comment>
<organism evidence="2 3">
    <name type="scientific">Streptococcus agalactiae LMG 14747</name>
    <dbReference type="NCBI Taxonomy" id="1154860"/>
    <lineage>
        <taxon>Bacteria</taxon>
        <taxon>Bacillati</taxon>
        <taxon>Bacillota</taxon>
        <taxon>Bacilli</taxon>
        <taxon>Lactobacillales</taxon>
        <taxon>Streptococcaceae</taxon>
        <taxon>Streptococcus</taxon>
    </lineage>
</organism>